<protein>
    <submittedName>
        <fullName evidence="1">Uncharacterized protein</fullName>
    </submittedName>
</protein>
<gene>
    <name evidence="1" type="ORF">SDC9_43235</name>
</gene>
<proteinExistence type="predicted"/>
<comment type="caution">
    <text evidence="1">The sequence shown here is derived from an EMBL/GenBank/DDBJ whole genome shotgun (WGS) entry which is preliminary data.</text>
</comment>
<reference evidence="1" key="1">
    <citation type="submission" date="2019-08" db="EMBL/GenBank/DDBJ databases">
        <authorList>
            <person name="Kucharzyk K."/>
            <person name="Murdoch R.W."/>
            <person name="Higgins S."/>
            <person name="Loffler F."/>
        </authorList>
    </citation>
    <scope>NUCLEOTIDE SEQUENCE</scope>
</reference>
<accession>A0A644W0E0</accession>
<organism evidence="1">
    <name type="scientific">bioreactor metagenome</name>
    <dbReference type="NCBI Taxonomy" id="1076179"/>
    <lineage>
        <taxon>unclassified sequences</taxon>
        <taxon>metagenomes</taxon>
        <taxon>ecological metagenomes</taxon>
    </lineage>
</organism>
<name>A0A644W0E0_9ZZZZ</name>
<evidence type="ECO:0000313" key="1">
    <source>
        <dbReference type="EMBL" id="MPL97047.1"/>
    </source>
</evidence>
<dbReference type="AlphaFoldDB" id="A0A644W0E0"/>
<sequence>MLSNNGENVLIKEEFSDTVFIITPDIVMKPRYILNMGNYLFPKELYTYDAIDKWSNFYHTINILDTKTYLVIITQNGLMGEIRFLLFDKIANHCYTPTDSDGKIGFYIDDIMFTPVYTKKNRIVGFMTANDIALGINNNKNKELQTIANNITDESNPILVILTL</sequence>
<dbReference type="EMBL" id="VSSQ01000538">
    <property type="protein sequence ID" value="MPL97047.1"/>
    <property type="molecule type" value="Genomic_DNA"/>
</dbReference>